<dbReference type="PANTHER" id="PTHR22667">
    <property type="entry name" value="AT01380P-RELATED"/>
    <property type="match status" value="1"/>
</dbReference>
<evidence type="ECO:0000313" key="4">
    <source>
        <dbReference type="Proteomes" id="UP000887013"/>
    </source>
</evidence>
<keyword evidence="4" id="KW-1185">Reference proteome</keyword>
<dbReference type="EMBL" id="BMAW01105433">
    <property type="protein sequence ID" value="GFT19240.1"/>
    <property type="molecule type" value="Genomic_DNA"/>
</dbReference>
<dbReference type="Gene3D" id="3.30.710.10">
    <property type="entry name" value="Potassium Channel Kv1.1, Chain A"/>
    <property type="match status" value="1"/>
</dbReference>
<dbReference type="Gene3D" id="1.25.40.420">
    <property type="match status" value="1"/>
</dbReference>
<sequence>MFPILSNRSRCSSVSTTSSQHPGASSRHARLLRQFNEDIFKRHVLTDVDLVVEGKVFKCHRAVLVCFSPALKRKLLGPDGKPITKKVLESRNDIRTYFYIYAIAKKMDVQENWLRALKLLTHRFEEAICAPEFLQLDVNCVMELLSAQSIGARSEVLVFLAALNWLNHDYENRQDYAVKVMECVRFSSMTMDEIVACYHPPFLPQLLDKPEIVMHLFRATCYITAKFLGQQAWFKHFGRQKRNLAFENLPMELWHQKGPPTISNMDFALHWKKSMEFELPPNRLDIVQLDNSGNHFPNGYNADMERTKLEQGYGTHQKDSFPQGSNEFQYFGTLQQKHHSPSKSPDRNSKTHCYSTTNLTVAVKKVFQECARTPANEASVTEVVKKVLKEINSDEKKGKHADDKVLDAYSKAEYLEAKKEMTDSCSRPSHQSLPFKAQSSFNDTEKRKFHDKKSPDTRKAIRSFLRDGKEHMAPSLSSEKKRPYKDKKNSFGYPNQEAEPFELPRTNKIPSGEFKEPSMDSNTTACTNEEHDQFTEVRKITHISPKHHHDETANKFLSPKLPKRKAKLFEISERLPGKATFTTGSSVDIQEEVS</sequence>
<dbReference type="CDD" id="cd18186">
    <property type="entry name" value="BTB_POZ_ZBTB_KLHL-like"/>
    <property type="match status" value="1"/>
</dbReference>
<gene>
    <name evidence="3" type="primary">NCL1_24909</name>
    <name evidence="3" type="ORF">NPIL_11931</name>
</gene>
<dbReference type="InterPro" id="IPR000210">
    <property type="entry name" value="BTB/POZ_dom"/>
</dbReference>
<proteinExistence type="predicted"/>
<dbReference type="Pfam" id="PF07707">
    <property type="entry name" value="BACK"/>
    <property type="match status" value="1"/>
</dbReference>
<name>A0A8X6NJZ4_NEPPI</name>
<dbReference type="AlphaFoldDB" id="A0A8X6NJZ4"/>
<feature type="compositionally biased region" description="Basic and acidic residues" evidence="1">
    <location>
        <begin position="443"/>
        <end position="489"/>
    </location>
</feature>
<dbReference type="Proteomes" id="UP000887013">
    <property type="component" value="Unassembled WGS sequence"/>
</dbReference>
<evidence type="ECO:0000256" key="1">
    <source>
        <dbReference type="SAM" id="MobiDB-lite"/>
    </source>
</evidence>
<dbReference type="Pfam" id="PF00651">
    <property type="entry name" value="BTB"/>
    <property type="match status" value="1"/>
</dbReference>
<dbReference type="PROSITE" id="PS50097">
    <property type="entry name" value="BTB"/>
    <property type="match status" value="1"/>
</dbReference>
<feature type="compositionally biased region" description="Polar residues" evidence="1">
    <location>
        <begin position="423"/>
        <end position="442"/>
    </location>
</feature>
<dbReference type="SMART" id="SM00875">
    <property type="entry name" value="BACK"/>
    <property type="match status" value="1"/>
</dbReference>
<dbReference type="SUPFAM" id="SSF54695">
    <property type="entry name" value="POZ domain"/>
    <property type="match status" value="1"/>
</dbReference>
<evidence type="ECO:0000313" key="3">
    <source>
        <dbReference type="EMBL" id="GFT19240.1"/>
    </source>
</evidence>
<comment type="caution">
    <text evidence="3">The sequence shown here is derived from an EMBL/GenBank/DDBJ whole genome shotgun (WGS) entry which is preliminary data.</text>
</comment>
<accession>A0A8X6NJZ4</accession>
<evidence type="ECO:0000259" key="2">
    <source>
        <dbReference type="PROSITE" id="PS50097"/>
    </source>
</evidence>
<feature type="domain" description="BTB" evidence="2">
    <location>
        <begin position="46"/>
        <end position="75"/>
    </location>
</feature>
<organism evidence="3 4">
    <name type="scientific">Nephila pilipes</name>
    <name type="common">Giant wood spider</name>
    <name type="synonym">Nephila maculata</name>
    <dbReference type="NCBI Taxonomy" id="299642"/>
    <lineage>
        <taxon>Eukaryota</taxon>
        <taxon>Metazoa</taxon>
        <taxon>Ecdysozoa</taxon>
        <taxon>Arthropoda</taxon>
        <taxon>Chelicerata</taxon>
        <taxon>Arachnida</taxon>
        <taxon>Araneae</taxon>
        <taxon>Araneomorphae</taxon>
        <taxon>Entelegynae</taxon>
        <taxon>Araneoidea</taxon>
        <taxon>Nephilidae</taxon>
        <taxon>Nephila</taxon>
    </lineage>
</organism>
<feature type="region of interest" description="Disordered" evidence="1">
    <location>
        <begin position="1"/>
        <end position="27"/>
    </location>
</feature>
<dbReference type="PANTHER" id="PTHR22667:SF0">
    <property type="entry name" value="AT01380P-RELATED"/>
    <property type="match status" value="1"/>
</dbReference>
<reference evidence="3" key="1">
    <citation type="submission" date="2020-08" db="EMBL/GenBank/DDBJ databases">
        <title>Multicomponent nature underlies the extraordinary mechanical properties of spider dragline silk.</title>
        <authorList>
            <person name="Kono N."/>
            <person name="Nakamura H."/>
            <person name="Mori M."/>
            <person name="Yoshida Y."/>
            <person name="Ohtoshi R."/>
            <person name="Malay A.D."/>
            <person name="Moran D.A.P."/>
            <person name="Tomita M."/>
            <person name="Numata K."/>
            <person name="Arakawa K."/>
        </authorList>
    </citation>
    <scope>NUCLEOTIDE SEQUENCE</scope>
</reference>
<dbReference type="InterPro" id="IPR011333">
    <property type="entry name" value="SKP1/BTB/POZ_sf"/>
</dbReference>
<feature type="compositionally biased region" description="Low complexity" evidence="1">
    <location>
        <begin position="1"/>
        <end position="19"/>
    </location>
</feature>
<dbReference type="OrthoDB" id="6434573at2759"/>
<dbReference type="InterPro" id="IPR011705">
    <property type="entry name" value="BACK"/>
</dbReference>
<protein>
    <submittedName>
        <fullName evidence="3">BTB domain-containing protein</fullName>
    </submittedName>
</protein>
<feature type="region of interest" description="Disordered" evidence="1">
    <location>
        <begin position="421"/>
        <end position="525"/>
    </location>
</feature>